<reference evidence="2 3" key="1">
    <citation type="submission" date="2019-08" db="EMBL/GenBank/DDBJ databases">
        <title>Identification of a novel species of the genus Boseongicola.</title>
        <authorList>
            <person name="Zhang X.-Q."/>
        </authorList>
    </citation>
    <scope>NUCLEOTIDE SEQUENCE [LARGE SCALE GENOMIC DNA]</scope>
    <source>
        <strain evidence="2 3">HY14</strain>
    </source>
</reference>
<feature type="chain" id="PRO_5022743091" evidence="1">
    <location>
        <begin position="21"/>
        <end position="116"/>
    </location>
</feature>
<evidence type="ECO:0000256" key="1">
    <source>
        <dbReference type="SAM" id="SignalP"/>
    </source>
</evidence>
<keyword evidence="1" id="KW-0732">Signal</keyword>
<dbReference type="Proteomes" id="UP000322080">
    <property type="component" value="Unassembled WGS sequence"/>
</dbReference>
<accession>A0A5D0RKH0</accession>
<comment type="caution">
    <text evidence="2">The sequence shown here is derived from an EMBL/GenBank/DDBJ whole genome shotgun (WGS) entry which is preliminary data.</text>
</comment>
<dbReference type="RefSeq" id="WP_148377467.1">
    <property type="nucleotide sequence ID" value="NZ_VSIY01000005.1"/>
</dbReference>
<proteinExistence type="predicted"/>
<dbReference type="AlphaFoldDB" id="A0A5D0RKH0"/>
<sequence length="116" mass="12521">MIRSTFLALGLSALALPAMAEGWSITHLETMTSSGACMEQGRSVINRYMFAHGGGSTGADTWSLYGYDLEPGLQDVVIMCPSSGGQVFAILVVQSESDSDDRGWAAQTLVDYWNEY</sequence>
<evidence type="ECO:0000313" key="3">
    <source>
        <dbReference type="Proteomes" id="UP000322080"/>
    </source>
</evidence>
<feature type="signal peptide" evidence="1">
    <location>
        <begin position="1"/>
        <end position="20"/>
    </location>
</feature>
<keyword evidence="3" id="KW-1185">Reference proteome</keyword>
<organism evidence="2 3">
    <name type="scientific">Maritimibacter fusiformis</name>
    <dbReference type="NCBI Taxonomy" id="2603819"/>
    <lineage>
        <taxon>Bacteria</taxon>
        <taxon>Pseudomonadati</taxon>
        <taxon>Pseudomonadota</taxon>
        <taxon>Alphaproteobacteria</taxon>
        <taxon>Rhodobacterales</taxon>
        <taxon>Roseobacteraceae</taxon>
        <taxon>Maritimibacter</taxon>
    </lineage>
</organism>
<dbReference type="EMBL" id="VSIY01000005">
    <property type="protein sequence ID" value="TYB81659.1"/>
    <property type="molecule type" value="Genomic_DNA"/>
</dbReference>
<protein>
    <submittedName>
        <fullName evidence="2">Uncharacterized protein</fullName>
    </submittedName>
</protein>
<name>A0A5D0RKH0_9RHOB</name>
<gene>
    <name evidence="2" type="ORF">FVF75_08060</name>
</gene>
<evidence type="ECO:0000313" key="2">
    <source>
        <dbReference type="EMBL" id="TYB81659.1"/>
    </source>
</evidence>